<dbReference type="Proteomes" id="UP000692954">
    <property type="component" value="Unassembled WGS sequence"/>
</dbReference>
<feature type="repeat" description="WD" evidence="1">
    <location>
        <begin position="150"/>
        <end position="182"/>
    </location>
</feature>
<feature type="repeat" description="WD" evidence="1">
    <location>
        <begin position="105"/>
        <end position="137"/>
    </location>
</feature>
<dbReference type="InterPro" id="IPR001680">
    <property type="entry name" value="WD40_rpt"/>
</dbReference>
<evidence type="ECO:0000313" key="2">
    <source>
        <dbReference type="EMBL" id="CAD8107844.1"/>
    </source>
</evidence>
<reference evidence="2" key="1">
    <citation type="submission" date="2021-01" db="EMBL/GenBank/DDBJ databases">
        <authorList>
            <consortium name="Genoscope - CEA"/>
            <person name="William W."/>
        </authorList>
    </citation>
    <scope>NUCLEOTIDE SEQUENCE</scope>
</reference>
<gene>
    <name evidence="2" type="ORF">PSON_ATCC_30995.1.T0890233</name>
</gene>
<evidence type="ECO:0008006" key="4">
    <source>
        <dbReference type="Google" id="ProtNLM"/>
    </source>
</evidence>
<comment type="caution">
    <text evidence="2">The sequence shown here is derived from an EMBL/GenBank/DDBJ whole genome shotgun (WGS) entry which is preliminary data.</text>
</comment>
<keyword evidence="1" id="KW-0853">WD repeat</keyword>
<dbReference type="PROSITE" id="PS50294">
    <property type="entry name" value="WD_REPEATS_REGION"/>
    <property type="match status" value="2"/>
</dbReference>
<dbReference type="PANTHER" id="PTHR19920">
    <property type="entry name" value="WD40 PROTEIN CIAO1"/>
    <property type="match status" value="1"/>
</dbReference>
<dbReference type="GO" id="GO:0016226">
    <property type="term" value="P:iron-sulfur cluster assembly"/>
    <property type="evidence" value="ECO:0007669"/>
    <property type="project" value="TreeGrafter"/>
</dbReference>
<organism evidence="2 3">
    <name type="scientific">Paramecium sonneborni</name>
    <dbReference type="NCBI Taxonomy" id="65129"/>
    <lineage>
        <taxon>Eukaryota</taxon>
        <taxon>Sar</taxon>
        <taxon>Alveolata</taxon>
        <taxon>Ciliophora</taxon>
        <taxon>Intramacronucleata</taxon>
        <taxon>Oligohymenophorea</taxon>
        <taxon>Peniculida</taxon>
        <taxon>Parameciidae</taxon>
        <taxon>Paramecium</taxon>
    </lineage>
</organism>
<dbReference type="Pfam" id="PF00400">
    <property type="entry name" value="WD40"/>
    <property type="match status" value="3"/>
</dbReference>
<dbReference type="PANTHER" id="PTHR19920:SF0">
    <property type="entry name" value="CYTOSOLIC IRON-SULFUR PROTEIN ASSEMBLY PROTEIN CIAO1-RELATED"/>
    <property type="match status" value="1"/>
</dbReference>
<name>A0A8S1PXH5_9CILI</name>
<sequence>MQTISESNVINEAQKLQIPQIQEKETQMLINSISQNSQQSSIITSNQQNSQPFTYQLIRQHSIKQEQLYYAFAVNIDCSILIAGSYKQIKVFEFIQGILKQIQKLNEHVQYIWTLNFMKRSDQFISGSEDKTIIIWKKNLNNSWDFQQKLIGHKGGIVCLLLNNNEDIIVSGSQDKKIKFWQKQNEWMCSQTITNHTNIVYGLSFNEQQNKLISCAGDSSILIIEQQEQNKSWIVTQKITVEQFGYRLCFIDSNTFTFQPYGKQYINIFQMNTEKYYIKTKDISVKGGQSDNCFFPQQYIKSKCMLVNKRNSIVSLIRNKKNGEFITEESIEFGSQDIFGYMTEDGQYLITWDNKQREIQIRKYLEKQ</sequence>
<keyword evidence="3" id="KW-1185">Reference proteome</keyword>
<dbReference type="EMBL" id="CAJJDN010000089">
    <property type="protein sequence ID" value="CAD8107844.1"/>
    <property type="molecule type" value="Genomic_DNA"/>
</dbReference>
<proteinExistence type="predicted"/>
<dbReference type="OrthoDB" id="674604at2759"/>
<dbReference type="AlphaFoldDB" id="A0A8S1PXH5"/>
<dbReference type="SMART" id="SM00320">
    <property type="entry name" value="WD40"/>
    <property type="match status" value="3"/>
</dbReference>
<dbReference type="GO" id="GO:0097361">
    <property type="term" value="C:cytosolic [4Fe-4S] assembly targeting complex"/>
    <property type="evidence" value="ECO:0007669"/>
    <property type="project" value="TreeGrafter"/>
</dbReference>
<accession>A0A8S1PXH5</accession>
<protein>
    <recommendedName>
        <fullName evidence="4">WD40-repeat-containing domain</fullName>
    </recommendedName>
</protein>
<evidence type="ECO:0000256" key="1">
    <source>
        <dbReference type="PROSITE-ProRule" id="PRU00221"/>
    </source>
</evidence>
<evidence type="ECO:0000313" key="3">
    <source>
        <dbReference type="Proteomes" id="UP000692954"/>
    </source>
</evidence>
<dbReference type="PROSITE" id="PS50082">
    <property type="entry name" value="WD_REPEATS_2"/>
    <property type="match status" value="2"/>
</dbReference>